<proteinExistence type="inferred from homology"/>
<feature type="domain" description="Bacterial type II secretion system protein E" evidence="3">
    <location>
        <begin position="229"/>
        <end position="243"/>
    </location>
</feature>
<dbReference type="Pfam" id="PF00437">
    <property type="entry name" value="T2SSE"/>
    <property type="match status" value="1"/>
</dbReference>
<dbReference type="InterPro" id="IPR003593">
    <property type="entry name" value="AAA+_ATPase"/>
</dbReference>
<evidence type="ECO:0000256" key="2">
    <source>
        <dbReference type="SAM" id="MobiDB-lite"/>
    </source>
</evidence>
<dbReference type="PANTHER" id="PTHR30486:SF16">
    <property type="entry name" value="TWITCHING MOTILITY PROTEIN PILT"/>
    <property type="match status" value="1"/>
</dbReference>
<organism evidence="4">
    <name type="scientific">uncultured prokaryote</name>
    <dbReference type="NCBI Taxonomy" id="198431"/>
    <lineage>
        <taxon>unclassified sequences</taxon>
        <taxon>environmental samples</taxon>
    </lineage>
</organism>
<dbReference type="SMART" id="SM00382">
    <property type="entry name" value="AAA"/>
    <property type="match status" value="1"/>
</dbReference>
<dbReference type="NCBIfam" id="TIGR01420">
    <property type="entry name" value="pilT_fam"/>
    <property type="match status" value="1"/>
</dbReference>
<name>H5SN74_9ZZZZ</name>
<feature type="region of interest" description="Disordered" evidence="2">
    <location>
        <begin position="1"/>
        <end position="27"/>
    </location>
</feature>
<dbReference type="GO" id="GO:0005524">
    <property type="term" value="F:ATP binding"/>
    <property type="evidence" value="ECO:0007669"/>
    <property type="project" value="InterPro"/>
</dbReference>
<gene>
    <name evidence="4" type="ORF">HGMM_F51E10C22</name>
</gene>
<protein>
    <submittedName>
        <fullName evidence="4">Pili biogenesis protein ATPase</fullName>
    </submittedName>
</protein>
<dbReference type="InterPro" id="IPR027417">
    <property type="entry name" value="P-loop_NTPase"/>
</dbReference>
<dbReference type="AlphaFoldDB" id="H5SN74"/>
<reference evidence="4" key="1">
    <citation type="journal article" date="2005" name="Environ. Microbiol.">
        <title>Genetic and functional properties of uncultivated thermophilic crenarchaeotes from a subsurface gold mine as revealed by analysis of genome fragments.</title>
        <authorList>
            <person name="Nunoura T."/>
            <person name="Hirayama H."/>
            <person name="Takami H."/>
            <person name="Oida H."/>
            <person name="Nishi S."/>
            <person name="Shimamura S."/>
            <person name="Suzuki Y."/>
            <person name="Inagaki F."/>
            <person name="Takai K."/>
            <person name="Nealson K.H."/>
            <person name="Horikoshi K."/>
        </authorList>
    </citation>
    <scope>NUCLEOTIDE SEQUENCE</scope>
</reference>
<dbReference type="Gene3D" id="3.40.50.300">
    <property type="entry name" value="P-loop containing nucleotide triphosphate hydrolases"/>
    <property type="match status" value="1"/>
</dbReference>
<dbReference type="CDD" id="cd01131">
    <property type="entry name" value="PilT"/>
    <property type="match status" value="1"/>
</dbReference>
<reference evidence="4" key="2">
    <citation type="journal article" date="2012" name="PLoS ONE">
        <title>A Deeply Branching Thermophilic Bacterium with an Ancient Acetyl-CoA Pathway Dominates a Subsurface Ecosystem.</title>
        <authorList>
            <person name="Takami H."/>
            <person name="Noguchi H."/>
            <person name="Takaki Y."/>
            <person name="Uchiyama I."/>
            <person name="Toyoda A."/>
            <person name="Nishi S."/>
            <person name="Chee G.-J."/>
            <person name="Arai W."/>
            <person name="Nunoura T."/>
            <person name="Itoh T."/>
            <person name="Hattori M."/>
            <person name="Takai K."/>
        </authorList>
    </citation>
    <scope>NUCLEOTIDE SEQUENCE</scope>
</reference>
<evidence type="ECO:0000313" key="4">
    <source>
        <dbReference type="EMBL" id="BAL57610.1"/>
    </source>
</evidence>
<evidence type="ECO:0000256" key="1">
    <source>
        <dbReference type="ARBA" id="ARBA00006611"/>
    </source>
</evidence>
<accession>H5SN74</accession>
<dbReference type="SUPFAM" id="SSF52540">
    <property type="entry name" value="P-loop containing nucleoside triphosphate hydrolases"/>
    <property type="match status" value="1"/>
</dbReference>
<dbReference type="InterPro" id="IPR001482">
    <property type="entry name" value="T2SS/T4SS_dom"/>
</dbReference>
<dbReference type="EMBL" id="AP011780">
    <property type="protein sequence ID" value="BAL57610.1"/>
    <property type="molecule type" value="Genomic_DNA"/>
</dbReference>
<dbReference type="GO" id="GO:0016887">
    <property type="term" value="F:ATP hydrolysis activity"/>
    <property type="evidence" value="ECO:0007669"/>
    <property type="project" value="InterPro"/>
</dbReference>
<dbReference type="PANTHER" id="PTHR30486">
    <property type="entry name" value="TWITCHING MOTILITY PROTEIN PILT"/>
    <property type="match status" value="1"/>
</dbReference>
<comment type="similarity">
    <text evidence="1">Belongs to the GSP E family.</text>
</comment>
<dbReference type="InterPro" id="IPR050921">
    <property type="entry name" value="T4SS_GSP_E_ATPase"/>
</dbReference>
<feature type="compositionally biased region" description="Low complexity" evidence="2">
    <location>
        <begin position="11"/>
        <end position="27"/>
    </location>
</feature>
<feature type="compositionally biased region" description="Polar residues" evidence="2">
    <location>
        <begin position="1"/>
        <end position="10"/>
    </location>
</feature>
<dbReference type="Gene3D" id="3.30.450.90">
    <property type="match status" value="1"/>
</dbReference>
<dbReference type="InterPro" id="IPR006321">
    <property type="entry name" value="PilT/PilU"/>
</dbReference>
<dbReference type="PROSITE" id="PS00662">
    <property type="entry name" value="T2SP_E"/>
    <property type="match status" value="1"/>
</dbReference>
<sequence length="402" mass="44428">MYMPNSTTNDPPAAGTGTVPAAQPAPAMGQARSLEDIHIDELLYIVVEKGASDLHLCPFVEPVIRVDGQLMRLNFEKASPSETQRLIYDILTDEQIQRFETTYELDFSYSLHKVARFRVNVYKDKGAVAAAFRLIPARVPTVRELNLPPVLEELTRRPRGLILVTGPTGSGKSTTLAAMVNQINSERSCHIITIEDPIEYLHTHKFSIINQRELGQDTKSFAAALRSALREDPDVILVGEMRDLETIQLAITAAETGHLVFATLHTNNAAESVDRIVDVFPPGQQEQIRIQLANNLQAIISQQLLPRAGQPGRVPAVEVMIATPAIRNLIRENKTHQIHTMIQTSGQLGMQTMDQSLRDLYLKGWITYEEAMARAINPDELRKMIAPTGGVPGAPAAPSRGR</sequence>
<evidence type="ECO:0000259" key="3">
    <source>
        <dbReference type="PROSITE" id="PS00662"/>
    </source>
</evidence>